<comment type="subcellular location">
    <subcellularLocation>
        <location evidence="1 6">Nucleus</location>
    </subcellularLocation>
</comment>
<keyword evidence="4 6" id="KW-0804">Transcription</keyword>
<dbReference type="RefSeq" id="XP_010913980.1">
    <property type="nucleotide sequence ID" value="XM_010915678.2"/>
</dbReference>
<comment type="similarity">
    <text evidence="2 6">Belongs to the enhancer of polycomb family.</text>
</comment>
<dbReference type="KEGG" id="egu:105039509"/>
<dbReference type="GO" id="GO:0005634">
    <property type="term" value="C:nucleus"/>
    <property type="evidence" value="ECO:0007669"/>
    <property type="project" value="UniProtKB-SubCell"/>
</dbReference>
<evidence type="ECO:0000256" key="5">
    <source>
        <dbReference type="ARBA" id="ARBA00023242"/>
    </source>
</evidence>
<feature type="domain" description="Enhancer of polycomb-like N-terminal" evidence="8">
    <location>
        <begin position="38"/>
        <end position="141"/>
    </location>
</feature>
<evidence type="ECO:0000256" key="7">
    <source>
        <dbReference type="SAM" id="Coils"/>
    </source>
</evidence>
<keyword evidence="3 6" id="KW-0805">Transcription regulation</keyword>
<protein>
    <recommendedName>
        <fullName evidence="6">Enhancer of polycomb-like protein</fullName>
    </recommendedName>
</protein>
<dbReference type="GO" id="GO:0006357">
    <property type="term" value="P:regulation of transcription by RNA polymerase II"/>
    <property type="evidence" value="ECO:0007669"/>
    <property type="project" value="InterPro"/>
</dbReference>
<dbReference type="OrthoDB" id="435275at2759"/>
<organism evidence="9 10">
    <name type="scientific">Elaeis guineensis var. tenera</name>
    <name type="common">Oil palm</name>
    <dbReference type="NCBI Taxonomy" id="51953"/>
    <lineage>
        <taxon>Eukaryota</taxon>
        <taxon>Viridiplantae</taxon>
        <taxon>Streptophyta</taxon>
        <taxon>Embryophyta</taxon>
        <taxon>Tracheophyta</taxon>
        <taxon>Spermatophyta</taxon>
        <taxon>Magnoliopsida</taxon>
        <taxon>Liliopsida</taxon>
        <taxon>Arecaceae</taxon>
        <taxon>Arecoideae</taxon>
        <taxon>Cocoseae</taxon>
        <taxon>Elaeidinae</taxon>
        <taxon>Elaeis</taxon>
    </lineage>
</organism>
<keyword evidence="9" id="KW-1185">Reference proteome</keyword>
<evidence type="ECO:0000259" key="8">
    <source>
        <dbReference type="Pfam" id="PF10513"/>
    </source>
</evidence>
<proteinExistence type="inferred from homology"/>
<evidence type="ECO:0000313" key="10">
    <source>
        <dbReference type="RefSeq" id="XP_010913980.1"/>
    </source>
</evidence>
<dbReference type="InterPro" id="IPR019542">
    <property type="entry name" value="Enhancer_polycomb-like_N"/>
</dbReference>
<sequence>MSRLSFRPRPLDIHKKLPIVKSIKDFEDDDAPATAASTRNSQLLRLAADADNEQVHQTPGKKSSQEIPTPQFSVVATYERDYARTFAQPTSYLRARGARAEIGEFVEYDLDDEDEDWLEEFNKERKTLTPEKFETLLFKLEVLDHKIREKAGVITPTFVSPIPVLLKLDAAAEALQSLFVRFAVFQSVYNYWKGKRERWQKPILRCLQPPPPVNDTNPYNVFRPREKAHRLHTRRIQRRENNVQSFEKLRQVRRNLDQVKTVLEALIKREEKKREVMECEINLQRIQLKYKHEAQLVEDRSALPGFIPAPCKFGSREDDLMDSDDATNGRPHAWPTAVHLQSIDYKMAMVPAGRMRQDLKRAPLRNGWLRKMDPNEPVLLFARGVDPDKLAAAGIVRPPDPSIENGSVAPPYRFHGRIGRGGRIIFDRWNPLLRAPLGHESSAYVLPSPLPPPNG</sequence>
<evidence type="ECO:0000256" key="3">
    <source>
        <dbReference type="ARBA" id="ARBA00023015"/>
    </source>
</evidence>
<dbReference type="AlphaFoldDB" id="A0A6I9QS11"/>
<gene>
    <name evidence="10" type="primary">LOC105039509</name>
</gene>
<dbReference type="InParanoid" id="A0A6I9QS11"/>
<evidence type="ECO:0000256" key="1">
    <source>
        <dbReference type="ARBA" id="ARBA00004123"/>
    </source>
</evidence>
<accession>A0A6I9QS11</accession>
<dbReference type="Proteomes" id="UP000504607">
    <property type="component" value="Chromosome 2"/>
</dbReference>
<dbReference type="PANTHER" id="PTHR14898">
    <property type="entry name" value="ENHANCER OF POLYCOMB"/>
    <property type="match status" value="1"/>
</dbReference>
<keyword evidence="5 6" id="KW-0539">Nucleus</keyword>
<keyword evidence="7" id="KW-0175">Coiled coil</keyword>
<dbReference type="GeneID" id="105039509"/>
<evidence type="ECO:0000256" key="4">
    <source>
        <dbReference type="ARBA" id="ARBA00023163"/>
    </source>
</evidence>
<evidence type="ECO:0000256" key="6">
    <source>
        <dbReference type="RuleBase" id="RU361124"/>
    </source>
</evidence>
<dbReference type="InterPro" id="IPR024943">
    <property type="entry name" value="Enhancer_polycomb"/>
</dbReference>
<dbReference type="FunCoup" id="A0A6I9QS11">
    <property type="interactions" value="106"/>
</dbReference>
<reference evidence="10" key="1">
    <citation type="submission" date="2025-08" db="UniProtKB">
        <authorList>
            <consortium name="RefSeq"/>
        </authorList>
    </citation>
    <scope>IDENTIFICATION</scope>
</reference>
<name>A0A6I9QS11_ELAGV</name>
<dbReference type="Pfam" id="PF10513">
    <property type="entry name" value="EPL1"/>
    <property type="match status" value="1"/>
</dbReference>
<dbReference type="GO" id="GO:0035267">
    <property type="term" value="C:NuA4 histone acetyltransferase complex"/>
    <property type="evidence" value="ECO:0007669"/>
    <property type="project" value="InterPro"/>
</dbReference>
<evidence type="ECO:0000313" key="9">
    <source>
        <dbReference type="Proteomes" id="UP000504607"/>
    </source>
</evidence>
<feature type="coiled-coil region" evidence="7">
    <location>
        <begin position="249"/>
        <end position="289"/>
    </location>
</feature>
<evidence type="ECO:0000256" key="2">
    <source>
        <dbReference type="ARBA" id="ARBA00008035"/>
    </source>
</evidence>